<accession>A0A4R1HX09</accession>
<feature type="transmembrane region" description="Helical" evidence="1">
    <location>
        <begin position="373"/>
        <end position="390"/>
    </location>
</feature>
<dbReference type="OrthoDB" id="4121259at2"/>
<dbReference type="EMBL" id="SMFZ01000001">
    <property type="protein sequence ID" value="TCK25625.1"/>
    <property type="molecule type" value="Genomic_DNA"/>
</dbReference>
<dbReference type="InterPro" id="IPR005182">
    <property type="entry name" value="YdbS-like_PH"/>
</dbReference>
<evidence type="ECO:0000256" key="1">
    <source>
        <dbReference type="SAM" id="Phobius"/>
    </source>
</evidence>
<dbReference type="PIRSF" id="PIRSF026631">
    <property type="entry name" value="UCP026631"/>
    <property type="match status" value="1"/>
</dbReference>
<comment type="caution">
    <text evidence="3">The sequence shown here is derived from an EMBL/GenBank/DDBJ whole genome shotgun (WGS) entry which is preliminary data.</text>
</comment>
<dbReference type="AlphaFoldDB" id="A0A4R1HX09"/>
<feature type="transmembrane region" description="Helical" evidence="1">
    <location>
        <begin position="396"/>
        <end position="415"/>
    </location>
</feature>
<keyword evidence="1" id="KW-0812">Transmembrane</keyword>
<dbReference type="InterPro" id="IPR014529">
    <property type="entry name" value="UCP026631"/>
</dbReference>
<feature type="transmembrane region" description="Helical" evidence="1">
    <location>
        <begin position="233"/>
        <end position="257"/>
    </location>
</feature>
<sequence>MTEQAVLAHPEIAWRRLPPKMIVVAPATLLLKFLPAFVIVLIFGGSESPVRIWITVAIAVLAVSAGLVRWRTTRYRITPERVELHSGLVQRKRLSVPRDRIRTVDLTSTFLHQMFALSVVKVGTGQSSGGRDGGLHLDAVTTPEAERLRQELLAAHTATAPQEADAPAVAPPSQELDRLDWASLRYAPLTISSLAAIGALAAAAWNLLQEANVDPRSLPGVSAATGELESAPLWAAVLVGAVVLLVVLVVGSLVLFVERWWRFRLTREPDGTLRVRRGLLTQRSLSVSERRLRGVAVAEPILVRIIGRGAQASALSVGLHGSEGEKGGSGGVLQPPVPRRHAHDVAAAAMRLDDRVTDGPLHTHPRGALTRRLTRAVVPSLVPVVLAWWLGSLWDVSWLGPVSLVLPVLAVPLALDRYRSLGNRLDARFLIGRHGSLLRATTALQRDGVIGWRIRQSWFQRRAGVVTLDAVTAAGQGVSTVLDVGPARAAEIVTDVTPEAVAPFRP</sequence>
<reference evidence="3 4" key="1">
    <citation type="submission" date="2019-03" db="EMBL/GenBank/DDBJ databases">
        <title>Sequencing the genomes of 1000 actinobacteria strains.</title>
        <authorList>
            <person name="Klenk H.-P."/>
        </authorList>
    </citation>
    <scope>NUCLEOTIDE SEQUENCE [LARGE SCALE GENOMIC DNA]</scope>
    <source>
        <strain evidence="3 4">DSM 44969</strain>
    </source>
</reference>
<name>A0A4R1HX09_PSEEN</name>
<keyword evidence="1" id="KW-1133">Transmembrane helix</keyword>
<organism evidence="3 4">
    <name type="scientific">Pseudonocardia endophytica</name>
    <dbReference type="NCBI Taxonomy" id="401976"/>
    <lineage>
        <taxon>Bacteria</taxon>
        <taxon>Bacillati</taxon>
        <taxon>Actinomycetota</taxon>
        <taxon>Actinomycetes</taxon>
        <taxon>Pseudonocardiales</taxon>
        <taxon>Pseudonocardiaceae</taxon>
        <taxon>Pseudonocardia</taxon>
    </lineage>
</organism>
<dbReference type="RefSeq" id="WP_132421991.1">
    <property type="nucleotide sequence ID" value="NZ_SMFZ01000001.1"/>
</dbReference>
<evidence type="ECO:0000313" key="3">
    <source>
        <dbReference type="EMBL" id="TCK25625.1"/>
    </source>
</evidence>
<keyword evidence="4" id="KW-1185">Reference proteome</keyword>
<feature type="domain" description="YdbS-like PH" evidence="2">
    <location>
        <begin position="70"/>
        <end position="151"/>
    </location>
</feature>
<dbReference type="Pfam" id="PF03703">
    <property type="entry name" value="bPH_2"/>
    <property type="match status" value="2"/>
</dbReference>
<gene>
    <name evidence="3" type="ORF">EV378_1439</name>
</gene>
<keyword evidence="1" id="KW-0472">Membrane</keyword>
<evidence type="ECO:0000313" key="4">
    <source>
        <dbReference type="Proteomes" id="UP000295560"/>
    </source>
</evidence>
<feature type="transmembrane region" description="Helical" evidence="1">
    <location>
        <begin position="21"/>
        <end position="44"/>
    </location>
</feature>
<dbReference type="PANTHER" id="PTHR34473:SF2">
    <property type="entry name" value="UPF0699 TRANSMEMBRANE PROTEIN YDBT"/>
    <property type="match status" value="1"/>
</dbReference>
<feature type="transmembrane region" description="Helical" evidence="1">
    <location>
        <begin position="50"/>
        <end position="68"/>
    </location>
</feature>
<dbReference type="Proteomes" id="UP000295560">
    <property type="component" value="Unassembled WGS sequence"/>
</dbReference>
<evidence type="ECO:0000259" key="2">
    <source>
        <dbReference type="Pfam" id="PF03703"/>
    </source>
</evidence>
<protein>
    <submittedName>
        <fullName evidence="3">Putative membrane protein</fullName>
    </submittedName>
</protein>
<feature type="domain" description="YdbS-like PH" evidence="2">
    <location>
        <begin position="418"/>
        <end position="482"/>
    </location>
</feature>
<feature type="transmembrane region" description="Helical" evidence="1">
    <location>
        <begin position="186"/>
        <end position="208"/>
    </location>
</feature>
<dbReference type="PANTHER" id="PTHR34473">
    <property type="entry name" value="UPF0699 TRANSMEMBRANE PROTEIN YDBS"/>
    <property type="match status" value="1"/>
</dbReference>
<proteinExistence type="predicted"/>